<dbReference type="InterPro" id="IPR008265">
    <property type="entry name" value="Lipase_GDSL_AS"/>
</dbReference>
<feature type="signal peptide" evidence="8">
    <location>
        <begin position="1"/>
        <end position="24"/>
    </location>
</feature>
<name>A0AAN8YXQ3_9MAGN</name>
<dbReference type="Proteomes" id="UP001370490">
    <property type="component" value="Unassembled WGS sequence"/>
</dbReference>
<dbReference type="InterPro" id="IPR051238">
    <property type="entry name" value="GDSL_esterase/lipase"/>
</dbReference>
<keyword evidence="5" id="KW-0378">Hydrolase</keyword>
<evidence type="ECO:0000256" key="2">
    <source>
        <dbReference type="ARBA" id="ARBA00008668"/>
    </source>
</evidence>
<keyword evidence="10" id="KW-1185">Reference proteome</keyword>
<proteinExistence type="inferred from homology"/>
<dbReference type="AlphaFoldDB" id="A0AAN8YXQ3"/>
<comment type="caution">
    <text evidence="9">The sequence shown here is derived from an EMBL/GenBank/DDBJ whole genome shotgun (WGS) entry which is preliminary data.</text>
</comment>
<dbReference type="PANTHER" id="PTHR45650:SF14">
    <property type="entry name" value="GDSL ESTERASE_LIPASE 7-LIKE"/>
    <property type="match status" value="1"/>
</dbReference>
<dbReference type="PANTHER" id="PTHR45650">
    <property type="entry name" value="GDSL-LIKE LIPASE/ACYLHYDROLASE-RELATED"/>
    <property type="match status" value="1"/>
</dbReference>
<evidence type="ECO:0000256" key="1">
    <source>
        <dbReference type="ARBA" id="ARBA00004613"/>
    </source>
</evidence>
<keyword evidence="4 8" id="KW-0732">Signal</keyword>
<accession>A0AAN8YXQ3</accession>
<evidence type="ECO:0000313" key="9">
    <source>
        <dbReference type="EMBL" id="KAK6913413.1"/>
    </source>
</evidence>
<reference evidence="9 10" key="1">
    <citation type="submission" date="2023-12" db="EMBL/GenBank/DDBJ databases">
        <title>A high-quality genome assembly for Dillenia turbinata (Dilleniales).</title>
        <authorList>
            <person name="Chanderbali A."/>
        </authorList>
    </citation>
    <scope>NUCLEOTIDE SEQUENCE [LARGE SCALE GENOMIC DNA]</scope>
    <source>
        <strain evidence="9">LSX21</strain>
        <tissue evidence="9">Leaf</tissue>
    </source>
</reference>
<keyword evidence="7" id="KW-0443">Lipid metabolism</keyword>
<dbReference type="GO" id="GO:0005576">
    <property type="term" value="C:extracellular region"/>
    <property type="evidence" value="ECO:0007669"/>
    <property type="project" value="UniProtKB-SubCell"/>
</dbReference>
<evidence type="ECO:0000256" key="7">
    <source>
        <dbReference type="ARBA" id="ARBA00023098"/>
    </source>
</evidence>
<dbReference type="GO" id="GO:0016298">
    <property type="term" value="F:lipase activity"/>
    <property type="evidence" value="ECO:0007669"/>
    <property type="project" value="InterPro"/>
</dbReference>
<dbReference type="PROSITE" id="PS01098">
    <property type="entry name" value="LIPASE_GDSL_SER"/>
    <property type="match status" value="1"/>
</dbReference>
<dbReference type="Gene3D" id="3.40.50.1110">
    <property type="entry name" value="SGNH hydrolase"/>
    <property type="match status" value="1"/>
</dbReference>
<keyword evidence="3" id="KW-0964">Secreted</keyword>
<evidence type="ECO:0000256" key="3">
    <source>
        <dbReference type="ARBA" id="ARBA00022525"/>
    </source>
</evidence>
<keyword evidence="6" id="KW-0442">Lipid degradation</keyword>
<dbReference type="EMBL" id="JBAMMX010000027">
    <property type="protein sequence ID" value="KAK6913413.1"/>
    <property type="molecule type" value="Genomic_DNA"/>
</dbReference>
<protein>
    <submittedName>
        <fullName evidence="9">GDSL lipase/esterase</fullName>
    </submittedName>
</protein>
<comment type="subcellular location">
    <subcellularLocation>
        <location evidence="1">Secreted</location>
    </subcellularLocation>
</comment>
<feature type="chain" id="PRO_5042991433" evidence="8">
    <location>
        <begin position="25"/>
        <end position="112"/>
    </location>
</feature>
<evidence type="ECO:0000256" key="6">
    <source>
        <dbReference type="ARBA" id="ARBA00022963"/>
    </source>
</evidence>
<sequence>MGTGNSISLLHFFTFAHLVSLNLGAPALYALGDSIFDAGNNNFLPTLAKANYLPYGSDFESGATGRFTNNKTIADCIAGFLGLPHLPPSLSLRGTITKTGSELCVWIMWNSS</sequence>
<evidence type="ECO:0000256" key="5">
    <source>
        <dbReference type="ARBA" id="ARBA00022801"/>
    </source>
</evidence>
<gene>
    <name evidence="9" type="ORF">RJ641_023014</name>
</gene>
<organism evidence="9 10">
    <name type="scientific">Dillenia turbinata</name>
    <dbReference type="NCBI Taxonomy" id="194707"/>
    <lineage>
        <taxon>Eukaryota</taxon>
        <taxon>Viridiplantae</taxon>
        <taxon>Streptophyta</taxon>
        <taxon>Embryophyta</taxon>
        <taxon>Tracheophyta</taxon>
        <taxon>Spermatophyta</taxon>
        <taxon>Magnoliopsida</taxon>
        <taxon>eudicotyledons</taxon>
        <taxon>Gunneridae</taxon>
        <taxon>Pentapetalae</taxon>
        <taxon>Dilleniales</taxon>
        <taxon>Dilleniaceae</taxon>
        <taxon>Dillenia</taxon>
    </lineage>
</organism>
<evidence type="ECO:0000256" key="4">
    <source>
        <dbReference type="ARBA" id="ARBA00022729"/>
    </source>
</evidence>
<evidence type="ECO:0000313" key="10">
    <source>
        <dbReference type="Proteomes" id="UP001370490"/>
    </source>
</evidence>
<dbReference type="InterPro" id="IPR036514">
    <property type="entry name" value="SGNH_hydro_sf"/>
</dbReference>
<evidence type="ECO:0000256" key="8">
    <source>
        <dbReference type="SAM" id="SignalP"/>
    </source>
</evidence>
<dbReference type="GO" id="GO:0016042">
    <property type="term" value="P:lipid catabolic process"/>
    <property type="evidence" value="ECO:0007669"/>
    <property type="project" value="UniProtKB-KW"/>
</dbReference>
<comment type="similarity">
    <text evidence="2">Belongs to the 'GDSL' lipolytic enzyme family.</text>
</comment>